<accession>A0A7R8UGX6</accession>
<evidence type="ECO:0000256" key="5">
    <source>
        <dbReference type="PROSITE-ProRule" id="PRU00042"/>
    </source>
</evidence>
<sequence length="450" mass="49866">MEHLSPPPSPQSAHQQQKYPALNPFNPLDMASSPKYLIQRASAFNTVLASASQKFNGRDFPLLYNPLLYSSALLWPQFFFPSTSGISTPSTPATPRSPGYSSHRDYTLTPEKEEPIDEPDMPLNLSTKPLSGSNIDRNTSSSSSSLHEDHLRSTPPPSSPPGYTSSALLGHPQTHHHPNSTIIWSPASMCEKEGKGSISGDERAGGSHIGITRDDPIVKKFKYERRSSFHRAQHHHHQELLEHERRLSIISGHSTSQTPPSPVLTRIPSGAPDVGQIYSRFHQQHSAQHLQHRTSREFDFFSTSSVSTPQTKAATESGGGSANIGDFYNAISNNNNSNKFSNNNSNNSSRNSSGCSVKSETESARPDSTAMLVHGGDMVTTIRGCDSEEKRRERSFQCKQCGKTFKRSSTLSTHLLIHSDTRPYPCQYCGKRFHQKSDMKKHTYIHTDDN</sequence>
<evidence type="ECO:0000256" key="1">
    <source>
        <dbReference type="ARBA" id="ARBA00022723"/>
    </source>
</evidence>
<feature type="domain" description="C2H2-type" evidence="7">
    <location>
        <begin position="396"/>
        <end position="423"/>
    </location>
</feature>
<name>A0A7R8UGX6_HERIL</name>
<feature type="compositionally biased region" description="Basic and acidic residues" evidence="6">
    <location>
        <begin position="102"/>
        <end position="113"/>
    </location>
</feature>
<dbReference type="InterPro" id="IPR013087">
    <property type="entry name" value="Znf_C2H2_type"/>
</dbReference>
<evidence type="ECO:0000313" key="8">
    <source>
        <dbReference type="EMBL" id="CAD7080352.1"/>
    </source>
</evidence>
<feature type="compositionally biased region" description="Low complexity" evidence="6">
    <location>
        <begin position="86"/>
        <end position="98"/>
    </location>
</feature>
<dbReference type="GO" id="GO:0000981">
    <property type="term" value="F:DNA-binding transcription factor activity, RNA polymerase II-specific"/>
    <property type="evidence" value="ECO:0007669"/>
    <property type="project" value="TreeGrafter"/>
</dbReference>
<dbReference type="Gene3D" id="3.30.160.60">
    <property type="entry name" value="Classic Zinc Finger"/>
    <property type="match status" value="2"/>
</dbReference>
<protein>
    <recommendedName>
        <fullName evidence="7">C2H2-type domain-containing protein</fullName>
    </recommendedName>
</protein>
<dbReference type="AlphaFoldDB" id="A0A7R8UGX6"/>
<dbReference type="SMART" id="SM00355">
    <property type="entry name" value="ZnF_C2H2"/>
    <property type="match status" value="2"/>
</dbReference>
<feature type="region of interest" description="Disordered" evidence="6">
    <location>
        <begin position="338"/>
        <end position="367"/>
    </location>
</feature>
<dbReference type="InterPro" id="IPR036236">
    <property type="entry name" value="Znf_C2H2_sf"/>
</dbReference>
<dbReference type="GO" id="GO:0000977">
    <property type="term" value="F:RNA polymerase II transcription regulatory region sequence-specific DNA binding"/>
    <property type="evidence" value="ECO:0007669"/>
    <property type="project" value="TreeGrafter"/>
</dbReference>
<dbReference type="InParanoid" id="A0A7R8UGX6"/>
<keyword evidence="9" id="KW-1185">Reference proteome</keyword>
<feature type="compositionally biased region" description="Polar residues" evidence="6">
    <location>
        <begin position="124"/>
        <end position="139"/>
    </location>
</feature>
<evidence type="ECO:0000256" key="2">
    <source>
        <dbReference type="ARBA" id="ARBA00022737"/>
    </source>
</evidence>
<keyword evidence="1" id="KW-0479">Metal-binding</keyword>
<keyword evidence="3 5" id="KW-0863">Zinc-finger</keyword>
<organism evidence="8 9">
    <name type="scientific">Hermetia illucens</name>
    <name type="common">Black soldier fly</name>
    <dbReference type="NCBI Taxonomy" id="343691"/>
    <lineage>
        <taxon>Eukaryota</taxon>
        <taxon>Metazoa</taxon>
        <taxon>Ecdysozoa</taxon>
        <taxon>Arthropoda</taxon>
        <taxon>Hexapoda</taxon>
        <taxon>Insecta</taxon>
        <taxon>Pterygota</taxon>
        <taxon>Neoptera</taxon>
        <taxon>Endopterygota</taxon>
        <taxon>Diptera</taxon>
        <taxon>Brachycera</taxon>
        <taxon>Stratiomyomorpha</taxon>
        <taxon>Stratiomyidae</taxon>
        <taxon>Hermetiinae</taxon>
        <taxon>Hermetia</taxon>
    </lineage>
</organism>
<feature type="region of interest" description="Disordered" evidence="6">
    <location>
        <begin position="1"/>
        <end position="25"/>
    </location>
</feature>
<evidence type="ECO:0000313" key="9">
    <source>
        <dbReference type="Proteomes" id="UP000594454"/>
    </source>
</evidence>
<dbReference type="GO" id="GO:0005634">
    <property type="term" value="C:nucleus"/>
    <property type="evidence" value="ECO:0007669"/>
    <property type="project" value="TreeGrafter"/>
</dbReference>
<feature type="compositionally biased region" description="Pro residues" evidence="6">
    <location>
        <begin position="1"/>
        <end position="10"/>
    </location>
</feature>
<evidence type="ECO:0000256" key="3">
    <source>
        <dbReference type="ARBA" id="ARBA00022771"/>
    </source>
</evidence>
<dbReference type="FunCoup" id="A0A7R8UGX6">
    <property type="interactions" value="18"/>
</dbReference>
<keyword evidence="4" id="KW-0862">Zinc</keyword>
<dbReference type="Proteomes" id="UP000594454">
    <property type="component" value="Chromosome 2"/>
</dbReference>
<keyword evidence="2" id="KW-0677">Repeat</keyword>
<dbReference type="FunFam" id="3.30.160.60:FF:002812">
    <property type="entry name" value="Neuroectoderm-expressed 2, isoform B"/>
    <property type="match status" value="1"/>
</dbReference>
<feature type="compositionally biased region" description="Low complexity" evidence="6">
    <location>
        <begin position="338"/>
        <end position="353"/>
    </location>
</feature>
<dbReference type="GO" id="GO:0008270">
    <property type="term" value="F:zinc ion binding"/>
    <property type="evidence" value="ECO:0007669"/>
    <property type="project" value="UniProtKB-KW"/>
</dbReference>
<dbReference type="Pfam" id="PF00096">
    <property type="entry name" value="zf-C2H2"/>
    <property type="match status" value="2"/>
</dbReference>
<dbReference type="PANTHER" id="PTHR14196:SF12">
    <property type="entry name" value="ZINC FINGER PROTEIN 208-LIKE"/>
    <property type="match status" value="1"/>
</dbReference>
<dbReference type="PROSITE" id="PS50157">
    <property type="entry name" value="ZINC_FINGER_C2H2_2"/>
    <property type="match status" value="2"/>
</dbReference>
<dbReference type="PROSITE" id="PS00028">
    <property type="entry name" value="ZINC_FINGER_C2H2_1"/>
    <property type="match status" value="2"/>
</dbReference>
<dbReference type="InterPro" id="IPR050717">
    <property type="entry name" value="C2H2-ZF_Transcription_Reg"/>
</dbReference>
<evidence type="ECO:0000259" key="7">
    <source>
        <dbReference type="PROSITE" id="PS50157"/>
    </source>
</evidence>
<dbReference type="PANTHER" id="PTHR14196">
    <property type="entry name" value="ODD-SKIPPED - RELATED"/>
    <property type="match status" value="1"/>
</dbReference>
<dbReference type="EMBL" id="LR899010">
    <property type="protein sequence ID" value="CAD7080352.1"/>
    <property type="molecule type" value="Genomic_DNA"/>
</dbReference>
<dbReference type="SUPFAM" id="SSF57667">
    <property type="entry name" value="beta-beta-alpha zinc fingers"/>
    <property type="match status" value="1"/>
</dbReference>
<evidence type="ECO:0000256" key="4">
    <source>
        <dbReference type="ARBA" id="ARBA00022833"/>
    </source>
</evidence>
<feature type="region of interest" description="Disordered" evidence="6">
    <location>
        <begin position="86"/>
        <end position="212"/>
    </location>
</feature>
<feature type="domain" description="C2H2-type" evidence="7">
    <location>
        <begin position="424"/>
        <end position="450"/>
    </location>
</feature>
<reference evidence="8 9" key="1">
    <citation type="submission" date="2020-11" db="EMBL/GenBank/DDBJ databases">
        <authorList>
            <person name="Wallbank WR R."/>
            <person name="Pardo Diaz C."/>
            <person name="Kozak K."/>
            <person name="Martin S."/>
            <person name="Jiggins C."/>
            <person name="Moest M."/>
            <person name="Warren A I."/>
            <person name="Generalovic N T."/>
            <person name="Byers J.R.P. K."/>
            <person name="Montejo-Kovacevich G."/>
            <person name="Yen C E."/>
        </authorList>
    </citation>
    <scope>NUCLEOTIDE SEQUENCE [LARGE SCALE GENOMIC DNA]</scope>
</reference>
<dbReference type="FunFam" id="3.30.160.60:FF:000208">
    <property type="entry name" value="zinc finger protein Gfi-1b"/>
    <property type="match status" value="1"/>
</dbReference>
<proteinExistence type="predicted"/>
<feature type="compositionally biased region" description="Basic and acidic residues" evidence="6">
    <location>
        <begin position="190"/>
        <end position="212"/>
    </location>
</feature>
<gene>
    <name evidence="8" type="ORF">HERILL_LOCUS3510</name>
</gene>
<evidence type="ECO:0000256" key="6">
    <source>
        <dbReference type="SAM" id="MobiDB-lite"/>
    </source>
</evidence>
<dbReference type="OrthoDB" id="6155966at2759"/>